<feature type="coiled-coil region" evidence="1">
    <location>
        <begin position="1077"/>
        <end position="1104"/>
    </location>
</feature>
<feature type="compositionally biased region" description="Basic and acidic residues" evidence="2">
    <location>
        <begin position="316"/>
        <end position="337"/>
    </location>
</feature>
<feature type="compositionally biased region" description="Basic and acidic residues" evidence="2">
    <location>
        <begin position="291"/>
        <end position="303"/>
    </location>
</feature>
<proteinExistence type="predicted"/>
<feature type="region of interest" description="Disordered" evidence="2">
    <location>
        <begin position="384"/>
        <end position="438"/>
    </location>
</feature>
<gene>
    <name evidence="3" type="ORF">CTEN210_14660</name>
</gene>
<organism evidence="3 4">
    <name type="scientific">Chaetoceros tenuissimus</name>
    <dbReference type="NCBI Taxonomy" id="426638"/>
    <lineage>
        <taxon>Eukaryota</taxon>
        <taxon>Sar</taxon>
        <taxon>Stramenopiles</taxon>
        <taxon>Ochrophyta</taxon>
        <taxon>Bacillariophyta</taxon>
        <taxon>Coscinodiscophyceae</taxon>
        <taxon>Chaetocerotophycidae</taxon>
        <taxon>Chaetocerotales</taxon>
        <taxon>Chaetocerotaceae</taxon>
        <taxon>Chaetoceros</taxon>
    </lineage>
</organism>
<feature type="coiled-coil region" evidence="1">
    <location>
        <begin position="472"/>
        <end position="527"/>
    </location>
</feature>
<protein>
    <submittedName>
        <fullName evidence="3">Uncharacterized protein</fullName>
    </submittedName>
</protein>
<dbReference type="EMBL" id="BLLK01000061">
    <property type="protein sequence ID" value="GFH58184.1"/>
    <property type="molecule type" value="Genomic_DNA"/>
</dbReference>
<evidence type="ECO:0000313" key="3">
    <source>
        <dbReference type="EMBL" id="GFH58184.1"/>
    </source>
</evidence>
<dbReference type="AlphaFoldDB" id="A0AAD3D8X1"/>
<accession>A0AAD3D8X1</accession>
<name>A0AAD3D8X1_9STRA</name>
<evidence type="ECO:0000256" key="1">
    <source>
        <dbReference type="SAM" id="Coils"/>
    </source>
</evidence>
<comment type="caution">
    <text evidence="3">The sequence shown here is derived from an EMBL/GenBank/DDBJ whole genome shotgun (WGS) entry which is preliminary data.</text>
</comment>
<feature type="coiled-coil region" evidence="1">
    <location>
        <begin position="1134"/>
        <end position="1168"/>
    </location>
</feature>
<dbReference type="Proteomes" id="UP001054902">
    <property type="component" value="Unassembled WGS sequence"/>
</dbReference>
<feature type="region of interest" description="Disordered" evidence="2">
    <location>
        <begin position="291"/>
        <end position="352"/>
    </location>
</feature>
<feature type="compositionally biased region" description="Low complexity" evidence="2">
    <location>
        <begin position="389"/>
        <end position="398"/>
    </location>
</feature>
<sequence>MKERSPPSWETILQLLVSSKKKLRLQIADTVVLKWSSGQQLDIAGWYLTSKKGDVMKRREKDLTLQNVCDRFSRIALSGCKNVAPRIVAIAHVQSSDMRTMMHLTCEQLQREVKSKHQTSQLKQCASLQCYIKSNEEDLNCFKAVYTSQIQTSRDSEDIQHEVSKEVTVYGMQSTTSGIEIDLDGKVSQRLGDDSSALLKWIQKEVDVLTTKIVQCLESNIISKGMVKDPSLLIDNCILKNLSAYFVLDSQNKLWLKYVDKVDIHEGAMDDHAFQKYFSLGSTNFLPSIEKEGSPRIKGDRSKSNRRVTRTNSKVKQLEIIKNDEEDKQEVQDPNECRDDEDEYDQHSNEMDMKITKLKIDLEEKTKSKDDHAFQVQKIRKEATESLQSEENSGVVSEVETKAIPQPRDDGNDYKLLPSSDTSEKAVAKSPSNVERLSESKALEEIGIKRHGKSDHRDKIVEKLYHQCNSLSKRLQDELFDKNEARRRMEARLKESSKALDNAKAKIMLLETDLENEKEVNEKSANQLKTTNKVLTAELETQREYVKELKTASWTELNSSIKQGVEHLISQELTKSSMGVAHAVATCEEQWKKRIEELSTQHLKEVTSLKDDHKNELRYKMSQLQIQFEQGRVEIEERLQQKHNESLRASLDHKEHQKMLEIKNEVKRWEQMMSETRARLSTEYQQSKQRLLKEKEMEWTTKLEHEIRKLELALRDADIQSREEIKAIRRENQENLKLKLQQAEDQKRKEIESLLETTEKKWIDALKTKEIELKEMYEDQKVQLQTQRDQELEKIQMEVERQKNEVSKLKDESNDMEKKHSDQVKALQQELKHEQDRVERLTTEKELKNENLVQERLQSEMTEIQRKHDHDIELLHSQYTQRIEQLKIDADKEREDEIDKIQQQLQSEIEQTMEEMEKEHEEELQTLEYEASWLKQQKETLEKELKESREKMEKHEKAISELEEDMSIDRVESSHHKWFLIVKSMKVLKQMEDMKQLHEQKTTDIHSDHDATVEQLETKIKALEKRNTTLDSKLKLISKTILNHKRDALVEHKTESRKIASRINDIAKKLDTSESKRRHLSSDLESLMQAMHEIERQLHEHSQTSALQGGKLNISHTRRKRRLDEEYEQILFKTERKQDDMNSLEDEIKNLLVEKSKANDEMRSLEKGLVSLLIEQQKSLLSIASRGDN</sequence>
<evidence type="ECO:0000256" key="2">
    <source>
        <dbReference type="SAM" id="MobiDB-lite"/>
    </source>
</evidence>
<keyword evidence="1" id="KW-0175">Coiled coil</keyword>
<feature type="coiled-coil region" evidence="1">
    <location>
        <begin position="1006"/>
        <end position="1033"/>
    </location>
</feature>
<reference evidence="3 4" key="1">
    <citation type="journal article" date="2021" name="Sci. Rep.">
        <title>The genome of the diatom Chaetoceros tenuissimus carries an ancient integrated fragment of an extant virus.</title>
        <authorList>
            <person name="Hongo Y."/>
            <person name="Kimura K."/>
            <person name="Takaki Y."/>
            <person name="Yoshida Y."/>
            <person name="Baba S."/>
            <person name="Kobayashi G."/>
            <person name="Nagasaki K."/>
            <person name="Hano T."/>
            <person name="Tomaru Y."/>
        </authorList>
    </citation>
    <scope>NUCLEOTIDE SEQUENCE [LARGE SCALE GENOMIC DNA]</scope>
    <source>
        <strain evidence="3 4">NIES-3715</strain>
    </source>
</reference>
<evidence type="ECO:0000313" key="4">
    <source>
        <dbReference type="Proteomes" id="UP001054902"/>
    </source>
</evidence>
<keyword evidence="4" id="KW-1185">Reference proteome</keyword>
<feature type="coiled-coil region" evidence="1">
    <location>
        <begin position="659"/>
        <end position="972"/>
    </location>
</feature>